<dbReference type="RefSeq" id="WP_238246994.1">
    <property type="nucleotide sequence ID" value="NZ_BPQP01000129.1"/>
</dbReference>
<dbReference type="EMBL" id="BPQP01000129">
    <property type="protein sequence ID" value="GJD97931.1"/>
    <property type="molecule type" value="Genomic_DNA"/>
</dbReference>
<reference evidence="2" key="2">
    <citation type="submission" date="2021-08" db="EMBL/GenBank/DDBJ databases">
        <authorList>
            <person name="Tani A."/>
            <person name="Ola A."/>
            <person name="Ogura Y."/>
            <person name="Katsura K."/>
            <person name="Hayashi T."/>
        </authorList>
    </citation>
    <scope>NUCLEOTIDE SEQUENCE</scope>
    <source>
        <strain evidence="2">DSM 19015</strain>
    </source>
</reference>
<comment type="caution">
    <text evidence="2">The sequence shown here is derived from an EMBL/GenBank/DDBJ whole genome shotgun (WGS) entry which is preliminary data.</text>
</comment>
<feature type="region of interest" description="Disordered" evidence="1">
    <location>
        <begin position="50"/>
        <end position="70"/>
    </location>
</feature>
<evidence type="ECO:0000256" key="1">
    <source>
        <dbReference type="SAM" id="MobiDB-lite"/>
    </source>
</evidence>
<name>A0ABQ4S4D6_9HYPH</name>
<protein>
    <submittedName>
        <fullName evidence="2">Uncharacterized protein</fullName>
    </submittedName>
</protein>
<evidence type="ECO:0000313" key="2">
    <source>
        <dbReference type="EMBL" id="GJD97931.1"/>
    </source>
</evidence>
<sequence length="70" mass="7684">MSGSNILFHDALRLIYADARRRVEEALKANDAGEPYRLLTYALETVYPESIARERPDTSTSASGGQPSPS</sequence>
<proteinExistence type="predicted"/>
<evidence type="ECO:0000313" key="3">
    <source>
        <dbReference type="Proteomes" id="UP001055125"/>
    </source>
</evidence>
<feature type="compositionally biased region" description="Polar residues" evidence="1">
    <location>
        <begin position="58"/>
        <end position="70"/>
    </location>
</feature>
<organism evidence="2 3">
    <name type="scientific">Methylobacterium iners</name>
    <dbReference type="NCBI Taxonomy" id="418707"/>
    <lineage>
        <taxon>Bacteria</taxon>
        <taxon>Pseudomonadati</taxon>
        <taxon>Pseudomonadota</taxon>
        <taxon>Alphaproteobacteria</taxon>
        <taxon>Hyphomicrobiales</taxon>
        <taxon>Methylobacteriaceae</taxon>
        <taxon>Methylobacterium</taxon>
    </lineage>
</organism>
<dbReference type="Proteomes" id="UP001055125">
    <property type="component" value="Unassembled WGS sequence"/>
</dbReference>
<accession>A0ABQ4S4D6</accession>
<reference evidence="2" key="1">
    <citation type="journal article" date="2021" name="Front. Microbiol.">
        <title>Comprehensive Comparative Genomics and Phenotyping of Methylobacterium Species.</title>
        <authorList>
            <person name="Alessa O."/>
            <person name="Ogura Y."/>
            <person name="Fujitani Y."/>
            <person name="Takami H."/>
            <person name="Hayashi T."/>
            <person name="Sahin N."/>
            <person name="Tani A."/>
        </authorList>
    </citation>
    <scope>NUCLEOTIDE SEQUENCE</scope>
    <source>
        <strain evidence="2">DSM 19015</strain>
    </source>
</reference>
<keyword evidence="3" id="KW-1185">Reference proteome</keyword>
<gene>
    <name evidence="2" type="ORF">OCOJLMKI_5170</name>
</gene>